<evidence type="ECO:0000313" key="2">
    <source>
        <dbReference type="EMBL" id="MBP2403721.1"/>
    </source>
</evidence>
<protein>
    <recommendedName>
        <fullName evidence="1">Type IV methyl-directed restriction enzyme EcoKMcrB subunit DNA-binding domain-containing protein</fullName>
    </recommendedName>
</protein>
<name>A0ABS4Y4K7_9ACTN</name>
<accession>A0ABS4Y4K7</accession>
<dbReference type="Pfam" id="PF12102">
    <property type="entry name" value="MrcB_N"/>
    <property type="match status" value="1"/>
</dbReference>
<comment type="caution">
    <text evidence="2">The sequence shown here is derived from an EMBL/GenBank/DDBJ whole genome shotgun (WGS) entry which is preliminary data.</text>
</comment>
<dbReference type="InterPro" id="IPR021961">
    <property type="entry name" value="McrB_DNA-bd"/>
</dbReference>
<dbReference type="EMBL" id="JAGIOH010000001">
    <property type="protein sequence ID" value="MBP2403721.1"/>
    <property type="molecule type" value="Genomic_DNA"/>
</dbReference>
<dbReference type="Gene3D" id="3.30.920.90">
    <property type="match status" value="1"/>
</dbReference>
<feature type="domain" description="Type IV methyl-directed restriction enzyme EcoKMcrB subunit DNA-binding" evidence="1">
    <location>
        <begin position="35"/>
        <end position="184"/>
    </location>
</feature>
<keyword evidence="3" id="KW-1185">Reference proteome</keyword>
<proteinExistence type="predicted"/>
<organism evidence="2 3">
    <name type="scientific">Streptomyces syringium</name>
    <dbReference type="NCBI Taxonomy" id="76729"/>
    <lineage>
        <taxon>Bacteria</taxon>
        <taxon>Bacillati</taxon>
        <taxon>Actinomycetota</taxon>
        <taxon>Actinomycetes</taxon>
        <taxon>Kitasatosporales</taxon>
        <taxon>Streptomycetaceae</taxon>
        <taxon>Streptomyces</taxon>
    </lineage>
</organism>
<evidence type="ECO:0000313" key="3">
    <source>
        <dbReference type="Proteomes" id="UP001519291"/>
    </source>
</evidence>
<dbReference type="GeneID" id="91570060"/>
<gene>
    <name evidence="2" type="ORF">JO379_003190</name>
</gene>
<reference evidence="2 3" key="1">
    <citation type="submission" date="2021-03" db="EMBL/GenBank/DDBJ databases">
        <title>Sequencing the genomes of 1000 actinobacteria strains.</title>
        <authorList>
            <person name="Klenk H.-P."/>
        </authorList>
    </citation>
    <scope>NUCLEOTIDE SEQUENCE [LARGE SCALE GENOMIC DNA]</scope>
    <source>
        <strain evidence="2 3">DSM 41480</strain>
    </source>
</reference>
<sequence length="363" mass="39781">MGIRDALVEIAANYDANADTSKGVYAQDLLRAAGQTLAPFLPGELRAKGNGGSGGPSRTPWIGVYDPEITSDPKRGLYLAYIFSADLKTVSLTLQQGVTSLEKKLGRGAKRRAFLKARAQRLRAGLPEALMAGWDNPLVLSCAVDRALSYEAGSVGARCYAVSNMPSEMCIRGDLWHMTDVLQQAALIEPQLIEEEGPNGLQVGYVPAPHGQATGLDLFRPKNASDYLAHIPERTLTKQRIHESLVEAFGPYALERGFVPITEKVHPRDLVLRQNGAEWLVEAKTVKRGNPTTAVREAVGQLLEYRYFWYEVQGQAKPHLLALFTEDIHVYAEYLEQHGIAAVWRTLDGWAGSASAVSWGLVD</sequence>
<dbReference type="RefSeq" id="WP_209515459.1">
    <property type="nucleotide sequence ID" value="NZ_JAGIOH010000001.1"/>
</dbReference>
<evidence type="ECO:0000259" key="1">
    <source>
        <dbReference type="Pfam" id="PF12102"/>
    </source>
</evidence>
<dbReference type="Proteomes" id="UP001519291">
    <property type="component" value="Unassembled WGS sequence"/>
</dbReference>